<dbReference type="SMART" id="SM00664">
    <property type="entry name" value="DoH"/>
    <property type="match status" value="1"/>
</dbReference>
<dbReference type="Pfam" id="PF03351">
    <property type="entry name" value="DOMON"/>
    <property type="match status" value="1"/>
</dbReference>
<feature type="domain" description="DOMON" evidence="3">
    <location>
        <begin position="67"/>
        <end position="185"/>
    </location>
</feature>
<dbReference type="GO" id="GO:0030667">
    <property type="term" value="C:secretory granule membrane"/>
    <property type="evidence" value="ECO:0007669"/>
    <property type="project" value="TreeGrafter"/>
</dbReference>
<dbReference type="GO" id="GO:0004500">
    <property type="term" value="F:dopamine beta-monooxygenase activity"/>
    <property type="evidence" value="ECO:0007669"/>
    <property type="project" value="InterPro"/>
</dbReference>
<dbReference type="PROSITE" id="PS51257">
    <property type="entry name" value="PROKAR_LIPOPROTEIN"/>
    <property type="match status" value="1"/>
</dbReference>
<dbReference type="PANTHER" id="PTHR10157:SF23">
    <property type="entry name" value="MOXD1 HOMOLOG 1"/>
    <property type="match status" value="1"/>
</dbReference>
<reference evidence="5" key="1">
    <citation type="submission" date="2016-11" db="EMBL/GenBank/DDBJ databases">
        <title>Dehalogenimonas formicexedens sp. nov., a chlorinated alkane respiring bacterium isolated from contaminated groundwater.</title>
        <authorList>
            <person name="Key T.A."/>
            <person name="Bowman K.S."/>
            <person name="Lee I."/>
            <person name="Chun J."/>
            <person name="Albuquerque L."/>
            <person name="da Costa M.S."/>
            <person name="Rainey F.A."/>
            <person name="Moe W.M."/>
        </authorList>
    </citation>
    <scope>NUCLEOTIDE SEQUENCE [LARGE SCALE GENOMIC DNA]</scope>
    <source>
        <strain evidence="5">NSZ-14</strain>
    </source>
</reference>
<name>A0A1P8F8Y4_9CHLR</name>
<dbReference type="EMBL" id="CP018258">
    <property type="protein sequence ID" value="APV44929.1"/>
    <property type="molecule type" value="Genomic_DNA"/>
</dbReference>
<dbReference type="InterPro" id="IPR045266">
    <property type="entry name" value="DOH_DOMON"/>
</dbReference>
<evidence type="ECO:0000259" key="3">
    <source>
        <dbReference type="PROSITE" id="PS50836"/>
    </source>
</evidence>
<dbReference type="STRING" id="1839801.Dform_01608"/>
<evidence type="ECO:0000313" key="5">
    <source>
        <dbReference type="Proteomes" id="UP000185934"/>
    </source>
</evidence>
<feature type="region of interest" description="Disordered" evidence="1">
    <location>
        <begin position="33"/>
        <end position="54"/>
    </location>
</feature>
<sequence>MKLRNLKNSISLLAMIVPFIIALSAMTACGGGPTATTNPPTSQPPTTPAGTMDFPSGKYQSDTLYSDQFRLAYTVASDGIISIGIKARTTGWVAIAIGNPHGQSDVWIGYVSSGQVTLLDTYNASYSGSHPLDTGSSGGTNDLTNVTGSEANGITTIEFKRKLDTGDKNDLPLVAGSNIVMWAIGPADDMFQEHSVLGIATFEIQLNSGH</sequence>
<dbReference type="GO" id="GO:0042421">
    <property type="term" value="P:norepinephrine biosynthetic process"/>
    <property type="evidence" value="ECO:0007669"/>
    <property type="project" value="TreeGrafter"/>
</dbReference>
<keyword evidence="2" id="KW-0732">Signal</keyword>
<evidence type="ECO:0000313" key="4">
    <source>
        <dbReference type="EMBL" id="APV44929.1"/>
    </source>
</evidence>
<evidence type="ECO:0000256" key="2">
    <source>
        <dbReference type="SAM" id="SignalP"/>
    </source>
</evidence>
<dbReference type="CDD" id="cd09631">
    <property type="entry name" value="DOMON_DOH"/>
    <property type="match status" value="1"/>
</dbReference>
<dbReference type="InterPro" id="IPR000945">
    <property type="entry name" value="DBH-like"/>
</dbReference>
<accession>A0A1P8F8Y4</accession>
<protein>
    <recommendedName>
        <fullName evidence="3">DOMON domain-containing protein</fullName>
    </recommendedName>
</protein>
<evidence type="ECO:0000256" key="1">
    <source>
        <dbReference type="SAM" id="MobiDB-lite"/>
    </source>
</evidence>
<dbReference type="PANTHER" id="PTHR10157">
    <property type="entry name" value="DOPAMINE BETA HYDROXYLASE RELATED"/>
    <property type="match status" value="1"/>
</dbReference>
<dbReference type="GO" id="GO:0042420">
    <property type="term" value="P:dopamine catabolic process"/>
    <property type="evidence" value="ECO:0007669"/>
    <property type="project" value="TreeGrafter"/>
</dbReference>
<dbReference type="KEGG" id="dfo:Dform_01608"/>
<dbReference type="InterPro" id="IPR005018">
    <property type="entry name" value="DOMON_domain"/>
</dbReference>
<proteinExistence type="predicted"/>
<dbReference type="GO" id="GO:0005615">
    <property type="term" value="C:extracellular space"/>
    <property type="evidence" value="ECO:0007669"/>
    <property type="project" value="TreeGrafter"/>
</dbReference>
<keyword evidence="5" id="KW-1185">Reference proteome</keyword>
<gene>
    <name evidence="4" type="ORF">Dform_01608</name>
</gene>
<feature type="chain" id="PRO_5012049179" description="DOMON domain-containing protein" evidence="2">
    <location>
        <begin position="28"/>
        <end position="210"/>
    </location>
</feature>
<organism evidence="4 5">
    <name type="scientific">Dehalogenimonas formicexedens</name>
    <dbReference type="NCBI Taxonomy" id="1839801"/>
    <lineage>
        <taxon>Bacteria</taxon>
        <taxon>Bacillati</taxon>
        <taxon>Chloroflexota</taxon>
        <taxon>Dehalococcoidia</taxon>
        <taxon>Dehalococcoidales</taxon>
        <taxon>Dehalococcoidaceae</taxon>
        <taxon>Dehalogenimonas</taxon>
    </lineage>
</organism>
<dbReference type="RefSeq" id="WP_076004538.1">
    <property type="nucleotide sequence ID" value="NZ_CP018258.1"/>
</dbReference>
<feature type="signal peptide" evidence="2">
    <location>
        <begin position="1"/>
        <end position="27"/>
    </location>
</feature>
<dbReference type="OrthoDB" id="162514at2"/>
<dbReference type="PROSITE" id="PS50836">
    <property type="entry name" value="DOMON"/>
    <property type="match status" value="1"/>
</dbReference>
<dbReference type="GO" id="GO:0006589">
    <property type="term" value="P:octopamine biosynthetic process"/>
    <property type="evidence" value="ECO:0007669"/>
    <property type="project" value="TreeGrafter"/>
</dbReference>
<dbReference type="AlphaFoldDB" id="A0A1P8F8Y4"/>
<dbReference type="Proteomes" id="UP000185934">
    <property type="component" value="Chromosome"/>
</dbReference>